<dbReference type="GO" id="GO:0016020">
    <property type="term" value="C:membrane"/>
    <property type="evidence" value="ECO:0000318"/>
    <property type="project" value="GO_Central"/>
</dbReference>
<dbReference type="InterPro" id="IPR002861">
    <property type="entry name" value="Reeler_dom"/>
</dbReference>
<dbReference type="eggNOG" id="KOG4293">
    <property type="taxonomic scope" value="Eukaryota"/>
</dbReference>
<dbReference type="InterPro" id="IPR051237">
    <property type="entry name" value="Ferric-chelate_Red/DefProt"/>
</dbReference>
<keyword evidence="1" id="KW-0732">Signal</keyword>
<dbReference type="Pfam" id="PF02014">
    <property type="entry name" value="Reeler"/>
    <property type="match status" value="1"/>
</dbReference>
<feature type="signal peptide" evidence="1">
    <location>
        <begin position="1"/>
        <end position="30"/>
    </location>
</feature>
<feature type="chain" id="PRO_5003241064" description="Reelin domain-containing protein" evidence="1">
    <location>
        <begin position="31"/>
        <end position="196"/>
    </location>
</feature>
<evidence type="ECO:0000313" key="4">
    <source>
        <dbReference type="Proteomes" id="UP000000305"/>
    </source>
</evidence>
<accession>E9GJ00</accession>
<evidence type="ECO:0000259" key="2">
    <source>
        <dbReference type="PROSITE" id="PS51019"/>
    </source>
</evidence>
<keyword evidence="4" id="KW-1185">Reference proteome</keyword>
<feature type="domain" description="Reelin" evidence="2">
    <location>
        <begin position="25"/>
        <end position="194"/>
    </location>
</feature>
<dbReference type="AlphaFoldDB" id="E9GJ00"/>
<dbReference type="OrthoDB" id="6418377at2759"/>
<name>E9GJ00_DAPPU</name>
<dbReference type="InterPro" id="IPR042307">
    <property type="entry name" value="Reeler_sf"/>
</dbReference>
<protein>
    <recommendedName>
        <fullName evidence="2">Reelin domain-containing protein</fullName>
    </recommendedName>
</protein>
<dbReference type="HOGENOM" id="CLU_091827_0_0_1"/>
<proteinExistence type="predicted"/>
<organism evidence="3 4">
    <name type="scientific">Daphnia pulex</name>
    <name type="common">Water flea</name>
    <dbReference type="NCBI Taxonomy" id="6669"/>
    <lineage>
        <taxon>Eukaryota</taxon>
        <taxon>Metazoa</taxon>
        <taxon>Ecdysozoa</taxon>
        <taxon>Arthropoda</taxon>
        <taxon>Crustacea</taxon>
        <taxon>Branchiopoda</taxon>
        <taxon>Diplostraca</taxon>
        <taxon>Cladocera</taxon>
        <taxon>Anomopoda</taxon>
        <taxon>Daphniidae</taxon>
        <taxon>Daphnia</taxon>
    </lineage>
</organism>
<dbReference type="KEGG" id="dpx:DAPPUDRAFT_303999"/>
<dbReference type="Proteomes" id="UP000000305">
    <property type="component" value="Unassembled WGS sequence"/>
</dbReference>
<gene>
    <name evidence="3" type="ORF">DAPPUDRAFT_303999</name>
</gene>
<evidence type="ECO:0000256" key="1">
    <source>
        <dbReference type="SAM" id="SignalP"/>
    </source>
</evidence>
<dbReference type="EMBL" id="GL732547">
    <property type="protein sequence ID" value="EFX80357.1"/>
    <property type="molecule type" value="Genomic_DNA"/>
</dbReference>
<dbReference type="PANTHER" id="PTHR45828">
    <property type="entry name" value="CYTOCHROME B561/FERRIC REDUCTASE TRANSMEMBRANE"/>
    <property type="match status" value="1"/>
</dbReference>
<sequence length="196" mass="21177">MSSLIDATLSAIVVGALWILILAPVDQIHATPMGAPIAACESMTPAHGYDAQNSASPFKTEIPTGETAYMDDPVHLELRSLPSGTYFKGFLIMAFNKDDTSATPKPIGSFKLIEGSDGQLMDCSGKVSTAVTHTNNVVKNLVRIDWQPPKYYMGTAIFRTTFVQDVSTFWVKTESISVTFVMPDGSTHDPMKAANV</sequence>
<dbReference type="InParanoid" id="E9GJ00"/>
<reference evidence="3 4" key="1">
    <citation type="journal article" date="2011" name="Science">
        <title>The ecoresponsive genome of Daphnia pulex.</title>
        <authorList>
            <person name="Colbourne J.K."/>
            <person name="Pfrender M.E."/>
            <person name="Gilbert D."/>
            <person name="Thomas W.K."/>
            <person name="Tucker A."/>
            <person name="Oakley T.H."/>
            <person name="Tokishita S."/>
            <person name="Aerts A."/>
            <person name="Arnold G.J."/>
            <person name="Basu M.K."/>
            <person name="Bauer D.J."/>
            <person name="Caceres C.E."/>
            <person name="Carmel L."/>
            <person name="Casola C."/>
            <person name="Choi J.H."/>
            <person name="Detter J.C."/>
            <person name="Dong Q."/>
            <person name="Dusheyko S."/>
            <person name="Eads B.D."/>
            <person name="Frohlich T."/>
            <person name="Geiler-Samerotte K.A."/>
            <person name="Gerlach D."/>
            <person name="Hatcher P."/>
            <person name="Jogdeo S."/>
            <person name="Krijgsveld J."/>
            <person name="Kriventseva E.V."/>
            <person name="Kultz D."/>
            <person name="Laforsch C."/>
            <person name="Lindquist E."/>
            <person name="Lopez J."/>
            <person name="Manak J.R."/>
            <person name="Muller J."/>
            <person name="Pangilinan J."/>
            <person name="Patwardhan R.P."/>
            <person name="Pitluck S."/>
            <person name="Pritham E.J."/>
            <person name="Rechtsteiner A."/>
            <person name="Rho M."/>
            <person name="Rogozin I.B."/>
            <person name="Sakarya O."/>
            <person name="Salamov A."/>
            <person name="Schaack S."/>
            <person name="Shapiro H."/>
            <person name="Shiga Y."/>
            <person name="Skalitzky C."/>
            <person name="Smith Z."/>
            <person name="Souvorov A."/>
            <person name="Sung W."/>
            <person name="Tang Z."/>
            <person name="Tsuchiya D."/>
            <person name="Tu H."/>
            <person name="Vos H."/>
            <person name="Wang M."/>
            <person name="Wolf Y.I."/>
            <person name="Yamagata H."/>
            <person name="Yamada T."/>
            <person name="Ye Y."/>
            <person name="Shaw J.R."/>
            <person name="Andrews J."/>
            <person name="Crease T.J."/>
            <person name="Tang H."/>
            <person name="Lucas S.M."/>
            <person name="Robertson H.M."/>
            <person name="Bork P."/>
            <person name="Koonin E.V."/>
            <person name="Zdobnov E.M."/>
            <person name="Grigoriev I.V."/>
            <person name="Lynch M."/>
            <person name="Boore J.L."/>
        </authorList>
    </citation>
    <scope>NUCLEOTIDE SEQUENCE [LARGE SCALE GENOMIC DNA]</scope>
</reference>
<evidence type="ECO:0000313" key="3">
    <source>
        <dbReference type="EMBL" id="EFX80357.1"/>
    </source>
</evidence>
<dbReference type="Gene3D" id="2.60.40.4060">
    <property type="entry name" value="Reeler domain"/>
    <property type="match status" value="1"/>
</dbReference>
<dbReference type="PROSITE" id="PS51019">
    <property type="entry name" value="REELIN"/>
    <property type="match status" value="1"/>
</dbReference>
<dbReference type="PhylomeDB" id="E9GJ00"/>
<dbReference type="PANTHER" id="PTHR45828:SF36">
    <property type="entry name" value="REELIN DOMAIN-CONTAINING PROTEIN"/>
    <property type="match status" value="1"/>
</dbReference>
<dbReference type="CDD" id="cd08544">
    <property type="entry name" value="Reeler"/>
    <property type="match status" value="1"/>
</dbReference>